<evidence type="ECO:0000313" key="1">
    <source>
        <dbReference type="EMBL" id="MPM95269.1"/>
    </source>
</evidence>
<name>A0A645E148_9ZZZZ</name>
<comment type="caution">
    <text evidence="1">The sequence shown here is derived from an EMBL/GenBank/DDBJ whole genome shotgun (WGS) entry which is preliminary data.</text>
</comment>
<protein>
    <submittedName>
        <fullName evidence="1">Uncharacterized protein</fullName>
    </submittedName>
</protein>
<proteinExistence type="predicted"/>
<gene>
    <name evidence="1" type="ORF">SDC9_142423</name>
</gene>
<reference evidence="1" key="1">
    <citation type="submission" date="2019-08" db="EMBL/GenBank/DDBJ databases">
        <authorList>
            <person name="Kucharzyk K."/>
            <person name="Murdoch R.W."/>
            <person name="Higgins S."/>
            <person name="Loffler F."/>
        </authorList>
    </citation>
    <scope>NUCLEOTIDE SEQUENCE</scope>
</reference>
<dbReference type="AlphaFoldDB" id="A0A645E148"/>
<accession>A0A645E148</accession>
<dbReference type="EMBL" id="VSSQ01041785">
    <property type="protein sequence ID" value="MPM95269.1"/>
    <property type="molecule type" value="Genomic_DNA"/>
</dbReference>
<sequence length="161" mass="17831">MVLQNRSAIPGGKPVFRHDIVVPHTGMGFYLFKFFLRQRSGLLDNPFADKYLSNVMQQSAAAQSHQIADRKIHGDPQDDGQYRHIERMRVGIAVKAAQVQYVHHHVPGSGKLLYDSFHLGGNIDRADALAALLGGGDDFADSLHGFHAQLIADYIDDLDVL</sequence>
<organism evidence="1">
    <name type="scientific">bioreactor metagenome</name>
    <dbReference type="NCBI Taxonomy" id="1076179"/>
    <lineage>
        <taxon>unclassified sequences</taxon>
        <taxon>metagenomes</taxon>
        <taxon>ecological metagenomes</taxon>
    </lineage>
</organism>